<dbReference type="AlphaFoldDB" id="A0AAW5WAV6"/>
<dbReference type="NCBIfam" id="NF040570">
    <property type="entry name" value="guided_TnpB"/>
    <property type="match status" value="1"/>
</dbReference>
<evidence type="ECO:0000259" key="1">
    <source>
        <dbReference type="Pfam" id="PF12323"/>
    </source>
</evidence>
<comment type="caution">
    <text evidence="2">The sequence shown here is derived from an EMBL/GenBank/DDBJ whole genome shotgun (WGS) entry which is preliminary data.</text>
</comment>
<dbReference type="Proteomes" id="UP001207430">
    <property type="component" value="Unassembled WGS sequence"/>
</dbReference>
<dbReference type="EMBL" id="JANDBG010000031">
    <property type="protein sequence ID" value="MCX9004389.1"/>
    <property type="molecule type" value="Genomic_DNA"/>
</dbReference>
<evidence type="ECO:0000313" key="3">
    <source>
        <dbReference type="Proteomes" id="UP001207430"/>
    </source>
</evidence>
<organism evidence="2 3">
    <name type="scientific">Citrobacter portucalensis</name>
    <dbReference type="NCBI Taxonomy" id="1639133"/>
    <lineage>
        <taxon>Bacteria</taxon>
        <taxon>Pseudomonadati</taxon>
        <taxon>Pseudomonadota</taxon>
        <taxon>Gammaproteobacteria</taxon>
        <taxon>Enterobacterales</taxon>
        <taxon>Enterobacteriaceae</taxon>
        <taxon>Citrobacter</taxon>
        <taxon>Citrobacter freundii complex</taxon>
    </lineage>
</organism>
<dbReference type="InterPro" id="IPR021027">
    <property type="entry name" value="Transposase_put_HTH"/>
</dbReference>
<evidence type="ECO:0000313" key="2">
    <source>
        <dbReference type="EMBL" id="MCX9004389.1"/>
    </source>
</evidence>
<feature type="domain" description="Transposase putative helix-turn-helix" evidence="1">
    <location>
        <begin position="2"/>
        <end position="33"/>
    </location>
</feature>
<proteinExistence type="predicted"/>
<accession>A0AAW5WAV6</accession>
<gene>
    <name evidence="2" type="ORF">NLN86_22425</name>
</gene>
<name>A0AAW5WAV6_9ENTR</name>
<sequence>MLHPNQEQLSMMTVISGACRYVFNKALEIAVQNHIAGEKYVPYNKTAPLLVQWKSQESLSWLKLAPSQSLQQSLKDLDRAFHGYISRKSGFPKFRKKGTDESFRFPQQRVKVDEVNKKVYLPKIGWVRYRKSRDVIGEIKNITISQTANKWYVSFQTQIEIPDPVHTSSLTAKVTLSDEGTILLSDGKKYALPETYSRHFNQLNKLIRQKNRKIKNSQSWLAMHHSIILKKAKLRNILMDFLHKTSTLICNNHAKISVDTEKGNSARKTSPLPVNFKPYEFLRQLKYKQSWNGGSVCVEQT</sequence>
<dbReference type="Pfam" id="PF12323">
    <property type="entry name" value="HTH_OrfB_IS605"/>
    <property type="match status" value="1"/>
</dbReference>
<protein>
    <submittedName>
        <fullName evidence="2">Transposase</fullName>
    </submittedName>
</protein>
<reference evidence="2" key="1">
    <citation type="submission" date="2022-07" db="EMBL/GenBank/DDBJ databases">
        <title>Genome Sequence of Citrobacter portucalensis from Edible Snails.</title>
        <authorList>
            <person name="Okafor A.C."/>
            <person name="Ogbo F.C."/>
            <person name="Ruppitsch W."/>
            <person name="Allerberger F."/>
        </authorList>
    </citation>
    <scope>NUCLEOTIDE SEQUENCE</scope>
    <source>
        <strain evidence="2">Igbk 7</strain>
    </source>
</reference>